<keyword evidence="6 7" id="KW-0804">Transcription</keyword>
<dbReference type="InterPro" id="IPR014284">
    <property type="entry name" value="RNA_pol_sigma-70_dom"/>
</dbReference>
<dbReference type="NCBIfam" id="TIGR02980">
    <property type="entry name" value="SigBFG"/>
    <property type="match status" value="1"/>
</dbReference>
<dbReference type="Proteomes" id="UP000657006">
    <property type="component" value="Unassembled WGS sequence"/>
</dbReference>
<keyword evidence="5 7" id="KW-0238">DNA-binding</keyword>
<dbReference type="GO" id="GO:0006352">
    <property type="term" value="P:DNA-templated transcription initiation"/>
    <property type="evidence" value="ECO:0007669"/>
    <property type="project" value="InterPro"/>
</dbReference>
<keyword evidence="4 7" id="KW-0731">Sigma factor</keyword>
<dbReference type="InterPro" id="IPR007624">
    <property type="entry name" value="RNA_pol_sigma70_r3"/>
</dbReference>
<dbReference type="Gene3D" id="1.10.10.10">
    <property type="entry name" value="Winged helix-like DNA-binding domain superfamily/Winged helix DNA-binding domain"/>
    <property type="match status" value="2"/>
</dbReference>
<dbReference type="Pfam" id="PF04542">
    <property type="entry name" value="Sigma70_r2"/>
    <property type="match status" value="1"/>
</dbReference>
<comment type="similarity">
    <text evidence="1 7">Belongs to the sigma-70 factor family.</text>
</comment>
<dbReference type="EMBL" id="JACRSQ010000002">
    <property type="protein sequence ID" value="MBC8542302.1"/>
    <property type="molecule type" value="Genomic_DNA"/>
</dbReference>
<dbReference type="PANTHER" id="PTHR30603">
    <property type="entry name" value="RNA POLYMERASE SIGMA FACTOR RPO"/>
    <property type="match status" value="1"/>
</dbReference>
<dbReference type="PANTHER" id="PTHR30603:SF17">
    <property type="entry name" value="RNA POLYMERASE SIGMA-G FACTOR"/>
    <property type="match status" value="1"/>
</dbReference>
<dbReference type="Pfam" id="PF04539">
    <property type="entry name" value="Sigma70_r3"/>
    <property type="match status" value="1"/>
</dbReference>
<evidence type="ECO:0000313" key="9">
    <source>
        <dbReference type="EMBL" id="MBC8542302.1"/>
    </source>
</evidence>
<reference evidence="9" key="1">
    <citation type="submission" date="2020-08" db="EMBL/GenBank/DDBJ databases">
        <title>Genome public.</title>
        <authorList>
            <person name="Liu C."/>
            <person name="Sun Q."/>
        </authorList>
    </citation>
    <scope>NUCLEOTIDE SEQUENCE</scope>
    <source>
        <strain evidence="9">NSJ-32</strain>
    </source>
</reference>
<dbReference type="InterPro" id="IPR007630">
    <property type="entry name" value="RNA_pol_sigma70_r4"/>
</dbReference>
<proteinExistence type="inferred from homology"/>
<dbReference type="InterPro" id="IPR013324">
    <property type="entry name" value="RNA_pol_sigma_r3/r4-like"/>
</dbReference>
<dbReference type="GO" id="GO:0003677">
    <property type="term" value="F:DNA binding"/>
    <property type="evidence" value="ECO:0007669"/>
    <property type="project" value="UniProtKB-KW"/>
</dbReference>
<evidence type="ECO:0000313" key="10">
    <source>
        <dbReference type="Proteomes" id="UP000657006"/>
    </source>
</evidence>
<evidence type="ECO:0000256" key="5">
    <source>
        <dbReference type="ARBA" id="ARBA00023125"/>
    </source>
</evidence>
<dbReference type="NCBIfam" id="NF004052">
    <property type="entry name" value="PRK05572.1"/>
    <property type="match status" value="1"/>
</dbReference>
<dbReference type="InterPro" id="IPR014322">
    <property type="entry name" value="RNA_pol_sigma-B/F/G"/>
</dbReference>
<protein>
    <recommendedName>
        <fullName evidence="7">RNA polymerase sigma factor</fullName>
    </recommendedName>
</protein>
<dbReference type="AlphaFoldDB" id="A0A926DR62"/>
<accession>A0A926DR62</accession>
<dbReference type="PIRSF" id="PIRSF000770">
    <property type="entry name" value="RNA_pol_sigma-SigE/K"/>
    <property type="match status" value="1"/>
</dbReference>
<dbReference type="NCBIfam" id="TIGR02885">
    <property type="entry name" value="spore_sigF"/>
    <property type="match status" value="1"/>
</dbReference>
<evidence type="ECO:0000256" key="1">
    <source>
        <dbReference type="ARBA" id="ARBA00007788"/>
    </source>
</evidence>
<keyword evidence="2" id="KW-0749">Sporulation</keyword>
<evidence type="ECO:0000259" key="8">
    <source>
        <dbReference type="PROSITE" id="PS50943"/>
    </source>
</evidence>
<dbReference type="InterPro" id="IPR000943">
    <property type="entry name" value="RNA_pol_sigma70"/>
</dbReference>
<keyword evidence="10" id="KW-1185">Reference proteome</keyword>
<feature type="domain" description="HTH cro/C1-type" evidence="8">
    <location>
        <begin position="207"/>
        <end position="227"/>
    </location>
</feature>
<dbReference type="SUPFAM" id="SSF88946">
    <property type="entry name" value="Sigma2 domain of RNA polymerase sigma factors"/>
    <property type="match status" value="1"/>
</dbReference>
<evidence type="ECO:0000256" key="4">
    <source>
        <dbReference type="ARBA" id="ARBA00023082"/>
    </source>
</evidence>
<dbReference type="InterPro" id="IPR036388">
    <property type="entry name" value="WH-like_DNA-bd_sf"/>
</dbReference>
<dbReference type="Gene3D" id="1.20.120.1810">
    <property type="match status" value="1"/>
</dbReference>
<dbReference type="NCBIfam" id="TIGR02937">
    <property type="entry name" value="sigma70-ECF"/>
    <property type="match status" value="1"/>
</dbReference>
<sequence length="239" mass="27232">MDRTLELIKKARSGDHTARDLIVEENVGLVWSIVKRFTGRGYEMEDLFQIGSIGLIKAVDKFDFSFETKFSTYAIPMIIGEIKRFLRDDGMIKVSRTLKELSIKIHQTREVLESQLHRPPTLQELSDEMGVSPEEITLALESGVPVESLYTTIHEGDGSPVYLIDKVHDGGDGEEDMIETISLRNYIRQLDPKEQQIITMRYYDDKTQAEVAKIIGISQVQVSRLEKKILGKMREKLGS</sequence>
<organism evidence="9 10">
    <name type="scientific">Bianquea renquensis</name>
    <dbReference type="NCBI Taxonomy" id="2763661"/>
    <lineage>
        <taxon>Bacteria</taxon>
        <taxon>Bacillati</taxon>
        <taxon>Bacillota</taxon>
        <taxon>Clostridia</taxon>
        <taxon>Eubacteriales</taxon>
        <taxon>Bianqueaceae</taxon>
        <taxon>Bianquea</taxon>
    </lineage>
</organism>
<dbReference type="PROSITE" id="PS00715">
    <property type="entry name" value="SIGMA70_1"/>
    <property type="match status" value="1"/>
</dbReference>
<dbReference type="InterPro" id="IPR014236">
    <property type="entry name" value="RNA_pol_sigma-F"/>
</dbReference>
<dbReference type="SUPFAM" id="SSF88659">
    <property type="entry name" value="Sigma3 and sigma4 domains of RNA polymerase sigma factors"/>
    <property type="match status" value="2"/>
</dbReference>
<name>A0A926DR62_9FIRM</name>
<dbReference type="InterPro" id="IPR013325">
    <property type="entry name" value="RNA_pol_sigma_r2"/>
</dbReference>
<dbReference type="PROSITE" id="PS50943">
    <property type="entry name" value="HTH_CROC1"/>
    <property type="match status" value="1"/>
</dbReference>
<evidence type="ECO:0000256" key="7">
    <source>
        <dbReference type="RuleBase" id="RU362124"/>
    </source>
</evidence>
<dbReference type="PROSITE" id="PS00716">
    <property type="entry name" value="SIGMA70_2"/>
    <property type="match status" value="1"/>
</dbReference>
<dbReference type="GO" id="GO:0030435">
    <property type="term" value="P:sporulation resulting in formation of a cellular spore"/>
    <property type="evidence" value="ECO:0007669"/>
    <property type="project" value="UniProtKB-KW"/>
</dbReference>
<dbReference type="InterPro" id="IPR007627">
    <property type="entry name" value="RNA_pol_sigma70_r2"/>
</dbReference>
<evidence type="ECO:0000256" key="3">
    <source>
        <dbReference type="ARBA" id="ARBA00023015"/>
    </source>
</evidence>
<keyword evidence="3 7" id="KW-0805">Transcription regulation</keyword>
<dbReference type="InterPro" id="IPR050239">
    <property type="entry name" value="Sigma-70_RNA_pol_init_factors"/>
</dbReference>
<evidence type="ECO:0000256" key="2">
    <source>
        <dbReference type="ARBA" id="ARBA00022969"/>
    </source>
</evidence>
<evidence type="ECO:0000256" key="6">
    <source>
        <dbReference type="ARBA" id="ARBA00023163"/>
    </source>
</evidence>
<dbReference type="PRINTS" id="PR00046">
    <property type="entry name" value="SIGMA70FCT"/>
</dbReference>
<comment type="function">
    <text evidence="7">Sigma factors are initiation factors that promote the attachment of RNA polymerase to specific initiation sites and are then released.</text>
</comment>
<gene>
    <name evidence="9" type="primary">sigF</name>
    <name evidence="9" type="ORF">H8730_01910</name>
</gene>
<dbReference type="Pfam" id="PF04545">
    <property type="entry name" value="Sigma70_r4"/>
    <property type="match status" value="1"/>
</dbReference>
<dbReference type="GO" id="GO:0016987">
    <property type="term" value="F:sigma factor activity"/>
    <property type="evidence" value="ECO:0007669"/>
    <property type="project" value="UniProtKB-KW"/>
</dbReference>
<dbReference type="InterPro" id="IPR001387">
    <property type="entry name" value="Cro/C1-type_HTH"/>
</dbReference>
<dbReference type="CDD" id="cd06171">
    <property type="entry name" value="Sigma70_r4"/>
    <property type="match status" value="1"/>
</dbReference>
<comment type="caution">
    <text evidence="9">The sequence shown here is derived from an EMBL/GenBank/DDBJ whole genome shotgun (WGS) entry which is preliminary data.</text>
</comment>